<keyword evidence="5" id="KW-1185">Reference proteome</keyword>
<dbReference type="GO" id="GO:0016787">
    <property type="term" value="F:hydrolase activity"/>
    <property type="evidence" value="ECO:0007669"/>
    <property type="project" value="UniProtKB-KW"/>
</dbReference>
<dbReference type="SUPFAM" id="SSF50630">
    <property type="entry name" value="Acid proteases"/>
    <property type="match status" value="1"/>
</dbReference>
<sequence length="828" mass="95324">MFEDMNLFRELVFMAWTSQKLLPDGIASCPHNWEQNTQLPYEYEQCSCCPLRSVMRARLHCPDCKATMCNMCSPYQLSRTLTPAPAPFQPALTQNDILIGELTAYIQYLQAENHRLTQIIFDGAQSMQLEADRIELERKGKAIVGQTDLPSLAFTAKRGGIKIQEPNEGPNFHNFMTTVPERHKETTQETSSSYYSTQPQDLFKQNNQFELEDITEEDEQEVAGLALIQAQGKKQPVNGLYNFLVQFFVKGCSPFTLRAVLDTGATTTCIHITDVPKEALMESGSATIVSGLNSEQYATKKIKQEDSKMMIDDHSFRVPFTLCFPMNLAGGIQMLLGTNFVSNCGGGIRIEGRTLTFYKQITNVETSRSALTSITERGIPELEEQCPEKLESVLLLTEEVVQIRKDIVEETMGEEVNGMERALALNIQQFLKVYTTPSQYYRRYERIREASSKGHVMKYGQTQLPILSHDDPSAFKPLPDLPVDPQQRKLLNAVWKTSTKRTKHQILNALQFYFSRIMTPPLGKGFAYYALARGPRKRLYCKYSTLFATVGESRNCYWKEFYSFIKAYDYLLNFCRDTEQIYIEEEDHQGLTQNLQEEIAELTDLIAEERAELFRLQRTLSQQESRLAIQAVPHDEFRRKMTLMSSFRNNFMTGLLKQGGTRCCNLIHSLAQDQHYNHLRELQMKIFVTPALKELYPRHRLQGSWVASCQKIKRMIFPAYKHYSPLLVEVQLRGSGSNDFKEHYNHLRELQMKISDTRRTETYMEDMTFCREIPLPGYYGNQQRKGKLGVRKATTYKGKPHETHIRAFKTRKPLVNKCKCFICGKEGH</sequence>
<dbReference type="EMBL" id="JAYMYQ010000004">
    <property type="protein sequence ID" value="KAK7339037.1"/>
    <property type="molecule type" value="Genomic_DNA"/>
</dbReference>
<dbReference type="Proteomes" id="UP001367508">
    <property type="component" value="Unassembled WGS sequence"/>
</dbReference>
<gene>
    <name evidence="4" type="ORF">VNO77_19679</name>
</gene>
<dbReference type="AlphaFoldDB" id="A0AAN9LRZ5"/>
<evidence type="ECO:0000313" key="5">
    <source>
        <dbReference type="Proteomes" id="UP001367508"/>
    </source>
</evidence>
<evidence type="ECO:0000313" key="4">
    <source>
        <dbReference type="EMBL" id="KAK7339037.1"/>
    </source>
</evidence>
<organism evidence="4 5">
    <name type="scientific">Canavalia gladiata</name>
    <name type="common">Sword bean</name>
    <name type="synonym">Dolichos gladiatus</name>
    <dbReference type="NCBI Taxonomy" id="3824"/>
    <lineage>
        <taxon>Eukaryota</taxon>
        <taxon>Viridiplantae</taxon>
        <taxon>Streptophyta</taxon>
        <taxon>Embryophyta</taxon>
        <taxon>Tracheophyta</taxon>
        <taxon>Spermatophyta</taxon>
        <taxon>Magnoliopsida</taxon>
        <taxon>eudicotyledons</taxon>
        <taxon>Gunneridae</taxon>
        <taxon>Pentapetalae</taxon>
        <taxon>rosids</taxon>
        <taxon>fabids</taxon>
        <taxon>Fabales</taxon>
        <taxon>Fabaceae</taxon>
        <taxon>Papilionoideae</taxon>
        <taxon>50 kb inversion clade</taxon>
        <taxon>NPAAA clade</taxon>
        <taxon>indigoferoid/millettioid clade</taxon>
        <taxon>Phaseoleae</taxon>
        <taxon>Canavalia</taxon>
    </lineage>
</organism>
<evidence type="ECO:0000259" key="3">
    <source>
        <dbReference type="Pfam" id="PF00077"/>
    </source>
</evidence>
<accession>A0AAN9LRZ5</accession>
<name>A0AAN9LRZ5_CANGL</name>
<evidence type="ECO:0000256" key="2">
    <source>
        <dbReference type="SAM" id="Coils"/>
    </source>
</evidence>
<feature type="domain" description="Retropepsins" evidence="3">
    <location>
        <begin position="256"/>
        <end position="348"/>
    </location>
</feature>
<keyword evidence="2" id="KW-0175">Coiled coil</keyword>
<comment type="caution">
    <text evidence="4">The sequence shown here is derived from an EMBL/GenBank/DDBJ whole genome shotgun (WGS) entry which is preliminary data.</text>
</comment>
<feature type="coiled-coil region" evidence="2">
    <location>
        <begin position="588"/>
        <end position="626"/>
    </location>
</feature>
<dbReference type="InterPro" id="IPR018061">
    <property type="entry name" value="Retropepsins"/>
</dbReference>
<protein>
    <recommendedName>
        <fullName evidence="3">Retropepsins domain-containing protein</fullName>
    </recommendedName>
</protein>
<proteinExistence type="predicted"/>
<dbReference type="InterPro" id="IPR021109">
    <property type="entry name" value="Peptidase_aspartic_dom_sf"/>
</dbReference>
<keyword evidence="1" id="KW-0378">Hydrolase</keyword>
<evidence type="ECO:0000256" key="1">
    <source>
        <dbReference type="ARBA" id="ARBA00022801"/>
    </source>
</evidence>
<dbReference type="Pfam" id="PF00077">
    <property type="entry name" value="RVP"/>
    <property type="match status" value="1"/>
</dbReference>
<dbReference type="Gene3D" id="2.40.70.10">
    <property type="entry name" value="Acid Proteases"/>
    <property type="match status" value="1"/>
</dbReference>
<reference evidence="4 5" key="1">
    <citation type="submission" date="2024-01" db="EMBL/GenBank/DDBJ databases">
        <title>The genomes of 5 underutilized Papilionoideae crops provide insights into root nodulation and disease resistanc.</title>
        <authorList>
            <person name="Jiang F."/>
        </authorList>
    </citation>
    <scope>NUCLEOTIDE SEQUENCE [LARGE SCALE GENOMIC DNA]</scope>
    <source>
        <strain evidence="4">LVBAO_FW01</strain>
        <tissue evidence="4">Leaves</tissue>
    </source>
</reference>